<evidence type="ECO:0000313" key="2">
    <source>
        <dbReference type="Proteomes" id="UP000306393"/>
    </source>
</evidence>
<evidence type="ECO:0008006" key="3">
    <source>
        <dbReference type="Google" id="ProtNLM"/>
    </source>
</evidence>
<proteinExistence type="predicted"/>
<sequence>MNRMPVDILDEIISEAIYDVHDLTQAPEPLIASSVFSAISLSCQGLIKVRVSETLEYNTSISSLVIANSGERKTSVDRMVLAPFYQHDKVKLAQSDEMKSVHYARLRAWSEREKGILSQIRKKTVKGECTASLSDALVELQLERPFIPKMNKIIYNNVTPEALQYAMYHHGSHIGLIADEGTNILDRKVMSEFSFINSIWDGVPFSVERKTSPSFTIENGRITLSVMVQEKPFNLYLRRMGEKARGSGFFARCLIVHIDEQLSTQGERFIDKRPKNSHYLTLFHKRINELLNEKGLQNELSSEKILSFTPAALYAWQEIYNLIESRIGPDGDYANMNDFASKLANNVARLSALLSYFTQGDRAIEKEYVESAWLICEWYMKQAINLFGHEDGYHEALLLSWLHREYSRRNVRIKYNDIRRYGPNVLRKGKLLDKVISNLEKENVIEIDHLRYGARVVCRGRDFYDNIFTKNPVFSFY</sequence>
<dbReference type="Pfam" id="PF13148">
    <property type="entry name" value="DUF3987"/>
    <property type="match status" value="1"/>
</dbReference>
<comment type="caution">
    <text evidence="1">The sequence shown here is derived from an EMBL/GenBank/DDBJ whole genome shotgun (WGS) entry which is preliminary data.</text>
</comment>
<organism evidence="1 2">
    <name type="scientific">Erwinia persicina</name>
    <dbReference type="NCBI Taxonomy" id="55211"/>
    <lineage>
        <taxon>Bacteria</taxon>
        <taxon>Pseudomonadati</taxon>
        <taxon>Pseudomonadota</taxon>
        <taxon>Gammaproteobacteria</taxon>
        <taxon>Enterobacterales</taxon>
        <taxon>Erwiniaceae</taxon>
        <taxon>Erwinia</taxon>
    </lineage>
</organism>
<reference evidence="1 2" key="1">
    <citation type="journal article" date="2019" name="Sci. Rep.">
        <title>Differences in resource use lead to coexistence of seed-transmitted microbial populations.</title>
        <authorList>
            <person name="Torres-Cortes G."/>
            <person name="Garcia B.J."/>
            <person name="Compant S."/>
            <person name="Rezki S."/>
            <person name="Jones P."/>
            <person name="Preveaux A."/>
            <person name="Briand M."/>
            <person name="Roulet A."/>
            <person name="Bouchez O."/>
            <person name="Jacobson D."/>
            <person name="Barret M."/>
        </authorList>
    </citation>
    <scope>NUCLEOTIDE SEQUENCE [LARGE SCALE GENOMIC DNA]</scope>
    <source>
        <strain evidence="1 2">CFBP13511</strain>
    </source>
</reference>
<dbReference type="OrthoDB" id="9067983at2"/>
<accession>A0A4U3FIL6</accession>
<dbReference type="RefSeq" id="WP_137268818.1">
    <property type="nucleotide sequence ID" value="NZ_QGAC01000003.1"/>
</dbReference>
<evidence type="ECO:0000313" key="1">
    <source>
        <dbReference type="EMBL" id="TKJ93868.1"/>
    </source>
</evidence>
<name>A0A4U3FIL6_9GAMM</name>
<protein>
    <recommendedName>
        <fullName evidence="3">DUF3987 domain-containing protein</fullName>
    </recommendedName>
</protein>
<dbReference type="InterPro" id="IPR025048">
    <property type="entry name" value="DUF3987"/>
</dbReference>
<dbReference type="Proteomes" id="UP000306393">
    <property type="component" value="Unassembled WGS sequence"/>
</dbReference>
<dbReference type="AlphaFoldDB" id="A0A4U3FIL6"/>
<dbReference type="EMBL" id="QGAC01000003">
    <property type="protein sequence ID" value="TKJ93868.1"/>
    <property type="molecule type" value="Genomic_DNA"/>
</dbReference>
<gene>
    <name evidence="1" type="ORF">EpCFBP13511_04710</name>
</gene>